<accession>A0A9Q9UWI8</accession>
<protein>
    <submittedName>
        <fullName evidence="1">Uncharacterized protein</fullName>
    </submittedName>
</protein>
<dbReference type="Proteomes" id="UP000176944">
    <property type="component" value="Chromosome"/>
</dbReference>
<sequence>MGETTPVAHGGNPLWPHWLPCSEAASLPNWPAPDVSLHPKPHTPHPVRFLTLFVTPSALAVTIAQL</sequence>
<name>A0A9Q9UWI8_MOOP1</name>
<organism evidence="1">
    <name type="scientific">Moorena producens (strain JHB)</name>
    <dbReference type="NCBI Taxonomy" id="1454205"/>
    <lineage>
        <taxon>Bacteria</taxon>
        <taxon>Bacillati</taxon>
        <taxon>Cyanobacteriota</taxon>
        <taxon>Cyanophyceae</taxon>
        <taxon>Coleofasciculales</taxon>
        <taxon>Coleofasciculaceae</taxon>
        <taxon>Moorena</taxon>
    </lineage>
</organism>
<evidence type="ECO:0000313" key="1">
    <source>
        <dbReference type="EMBL" id="WAN69950.1"/>
    </source>
</evidence>
<dbReference type="AlphaFoldDB" id="A0A9Q9UWI8"/>
<gene>
    <name evidence="1" type="ORF">BJP36_38390</name>
</gene>
<reference evidence="1" key="1">
    <citation type="journal article" date="2017" name="Proc. Natl. Acad. Sci. U.S.A.">
        <title>Comparative genomics uncovers the prolific and distinctive metabolic potential of the cyanobacterial genus Moorea.</title>
        <authorList>
            <person name="Leao T."/>
            <person name="Castelao G."/>
            <person name="Korobeynikov A."/>
            <person name="Monroe E.A."/>
            <person name="Podell S."/>
            <person name="Glukhov E."/>
            <person name="Allen E.E."/>
            <person name="Gerwick W.H."/>
            <person name="Gerwick L."/>
        </authorList>
    </citation>
    <scope>NUCLEOTIDE SEQUENCE</scope>
    <source>
        <strain evidence="1">JHB</strain>
    </source>
</reference>
<dbReference type="EMBL" id="CP017708">
    <property type="protein sequence ID" value="WAN69950.1"/>
    <property type="molecule type" value="Genomic_DNA"/>
</dbReference>
<reference evidence="1" key="2">
    <citation type="submission" date="2022-10" db="EMBL/GenBank/DDBJ databases">
        <authorList>
            <person name="Ngo T.-E."/>
        </authorList>
    </citation>
    <scope>NUCLEOTIDE SEQUENCE</scope>
    <source>
        <strain evidence="1">JHB</strain>
    </source>
</reference>
<proteinExistence type="predicted"/>